<keyword evidence="1" id="KW-0479">Metal-binding</keyword>
<dbReference type="Gene3D" id="3.30.70.20">
    <property type="match status" value="1"/>
</dbReference>
<dbReference type="InterPro" id="IPR052977">
    <property type="entry name" value="Polyferredoxin-like_ET"/>
</dbReference>
<proteinExistence type="predicted"/>
<accession>A0A6G8F1B9</accession>
<dbReference type="InterPro" id="IPR007525">
    <property type="entry name" value="FrhB_FdhB_C"/>
</dbReference>
<dbReference type="InterPro" id="IPR017896">
    <property type="entry name" value="4Fe4S_Fe-S-bd"/>
</dbReference>
<evidence type="ECO:0000313" key="5">
    <source>
        <dbReference type="EMBL" id="QIM10125.1"/>
    </source>
</evidence>
<dbReference type="SUPFAM" id="SSF54862">
    <property type="entry name" value="4Fe-4S ferredoxins"/>
    <property type="match status" value="1"/>
</dbReference>
<reference evidence="5" key="1">
    <citation type="journal article" date="2020" name="J. ISSAAS">
        <title>Lactobacilli and other gastrointestinal microbiota of Peromyscus leucopus, reservoir host for agents of Lyme disease and other zoonoses in North America.</title>
        <authorList>
            <person name="Milovic A."/>
            <person name="Bassam K."/>
            <person name="Shao H."/>
            <person name="Chatzistamou I."/>
            <person name="Tufts D.M."/>
            <person name="Diuk-Wasser M."/>
            <person name="Barbour A.G."/>
        </authorList>
    </citation>
    <scope>NUCLEOTIDE SEQUENCE</scope>
    <source>
        <strain evidence="5">LL70</strain>
    </source>
</reference>
<dbReference type="Pfam" id="PF12838">
    <property type="entry name" value="Fer4_7"/>
    <property type="match status" value="1"/>
</dbReference>
<gene>
    <name evidence="5" type="ORF">Prevot485_2240</name>
</gene>
<dbReference type="PROSITE" id="PS00198">
    <property type="entry name" value="4FE4S_FER_1"/>
    <property type="match status" value="2"/>
</dbReference>
<keyword evidence="3" id="KW-0411">Iron-sulfur</keyword>
<evidence type="ECO:0000256" key="3">
    <source>
        <dbReference type="ARBA" id="ARBA00023014"/>
    </source>
</evidence>
<dbReference type="GO" id="GO:0051536">
    <property type="term" value="F:iron-sulfur cluster binding"/>
    <property type="evidence" value="ECO:0007669"/>
    <property type="project" value="UniProtKB-KW"/>
</dbReference>
<dbReference type="GO" id="GO:0046872">
    <property type="term" value="F:metal ion binding"/>
    <property type="evidence" value="ECO:0007669"/>
    <property type="project" value="UniProtKB-KW"/>
</dbReference>
<feature type="domain" description="4Fe-4S ferredoxin-type" evidence="4">
    <location>
        <begin position="1"/>
        <end position="30"/>
    </location>
</feature>
<feature type="domain" description="4Fe-4S ferredoxin-type" evidence="4">
    <location>
        <begin position="35"/>
        <end position="64"/>
    </location>
</feature>
<evidence type="ECO:0000256" key="1">
    <source>
        <dbReference type="ARBA" id="ARBA00022723"/>
    </source>
</evidence>
<dbReference type="Pfam" id="PF04432">
    <property type="entry name" value="FrhB_FdhB_C"/>
    <property type="match status" value="1"/>
</dbReference>
<name>A0A6G8F1B9_9BACT</name>
<keyword evidence="2" id="KW-0408">Iron</keyword>
<sequence length="391" mass="44615">MVRITDKKNCCGCGACEQSCPKHCITLNADNEGFMYPAVDEKCCINCGLCEKVCPVIKPKEKEKCDTAAFAAYCKDKTIRRESSSGGIFSLVATVILNKGGVVYGAAFDESFNVVHQKIETIENLGELRGSKYVQSNKLEVFTEIKELLSKETFVLFSGTPCEVNALYKYLGHKDTTYLYTCDFVCHGVPSPKVWKKYLDEKEKEYDAKTEYVFHRDKRHGWKTYSITLLLSSMTKTAEYSKILTFDKYLQTFLRNVSLRPSCYNCKFKGVERVSDITLADFWGISRVLPAMNNDTGVSLVLVQSEKGKELFGLIKPEIEYKEVVPQQVVKINENITVSAKEPESRRLFFENIDNFAFNELYNSYVRRSNSYEAINLVKGYTKLLLHYLHL</sequence>
<evidence type="ECO:0000259" key="4">
    <source>
        <dbReference type="PROSITE" id="PS51379"/>
    </source>
</evidence>
<evidence type="ECO:0000256" key="2">
    <source>
        <dbReference type="ARBA" id="ARBA00023004"/>
    </source>
</evidence>
<dbReference type="EMBL" id="MN990733">
    <property type="protein sequence ID" value="QIM10125.1"/>
    <property type="molecule type" value="Genomic_DNA"/>
</dbReference>
<protein>
    <submittedName>
        <fullName evidence="5">F420H(2):quinone oxidoreductase</fullName>
    </submittedName>
</protein>
<dbReference type="PROSITE" id="PS51379">
    <property type="entry name" value="4FE4S_FER_2"/>
    <property type="match status" value="2"/>
</dbReference>
<organism evidence="5">
    <name type="scientific">uncultured Prevotella sp</name>
    <dbReference type="NCBI Taxonomy" id="159272"/>
    <lineage>
        <taxon>Bacteria</taxon>
        <taxon>Pseudomonadati</taxon>
        <taxon>Bacteroidota</taxon>
        <taxon>Bacteroidia</taxon>
        <taxon>Bacteroidales</taxon>
        <taxon>Prevotellaceae</taxon>
        <taxon>Prevotella</taxon>
        <taxon>environmental samples</taxon>
    </lineage>
</organism>
<dbReference type="AlphaFoldDB" id="A0A6G8F1B9"/>
<dbReference type="InterPro" id="IPR017900">
    <property type="entry name" value="4Fe4S_Fe_S_CS"/>
</dbReference>
<dbReference type="PANTHER" id="PTHR43193:SF2">
    <property type="entry name" value="POLYFERREDOXIN PROTEIN FWDF"/>
    <property type="match status" value="1"/>
</dbReference>
<dbReference type="PANTHER" id="PTHR43193">
    <property type="match status" value="1"/>
</dbReference>